<dbReference type="SUPFAM" id="SSF51197">
    <property type="entry name" value="Clavaminate synthase-like"/>
    <property type="match status" value="1"/>
</dbReference>
<keyword evidence="5" id="KW-0408">Iron</keyword>
<dbReference type="RefSeq" id="WP_133209098.1">
    <property type="nucleotide sequence ID" value="NZ_SMSE01000001.1"/>
</dbReference>
<dbReference type="Gene3D" id="3.60.130.10">
    <property type="entry name" value="Clavaminate synthase-like"/>
    <property type="match status" value="1"/>
</dbReference>
<dbReference type="InterPro" id="IPR042098">
    <property type="entry name" value="TauD-like_sf"/>
</dbReference>
<dbReference type="GO" id="GO:0016706">
    <property type="term" value="F:2-oxoglutarate-dependent dioxygenase activity"/>
    <property type="evidence" value="ECO:0007669"/>
    <property type="project" value="UniProtKB-ARBA"/>
</dbReference>
<evidence type="ECO:0000256" key="4">
    <source>
        <dbReference type="ARBA" id="ARBA00023002"/>
    </source>
</evidence>
<feature type="domain" description="TauD/TfdA-like" evidence="6">
    <location>
        <begin position="5"/>
        <end position="274"/>
    </location>
</feature>
<organism evidence="7 8">
    <name type="scientific">Seongchinamella unica</name>
    <dbReference type="NCBI Taxonomy" id="2547392"/>
    <lineage>
        <taxon>Bacteria</taxon>
        <taxon>Pseudomonadati</taxon>
        <taxon>Pseudomonadota</taxon>
        <taxon>Gammaproteobacteria</taxon>
        <taxon>Cellvibrionales</taxon>
        <taxon>Halieaceae</taxon>
        <taxon>Seongchinamella</taxon>
    </lineage>
</organism>
<evidence type="ECO:0000256" key="2">
    <source>
        <dbReference type="ARBA" id="ARBA00022723"/>
    </source>
</evidence>
<name>A0A4R5LU72_9GAMM</name>
<dbReference type="PANTHER" id="PTHR43779">
    <property type="entry name" value="DIOXYGENASE RV0097-RELATED"/>
    <property type="match status" value="1"/>
</dbReference>
<dbReference type="InterPro" id="IPR051178">
    <property type="entry name" value="TfdA_dioxygenase"/>
</dbReference>
<comment type="caution">
    <text evidence="7">The sequence shown here is derived from an EMBL/GenBank/DDBJ whole genome shotgun (WGS) entry which is preliminary data.</text>
</comment>
<dbReference type="InterPro" id="IPR003819">
    <property type="entry name" value="TauD/TfdA-like"/>
</dbReference>
<keyword evidence="8" id="KW-1185">Reference proteome</keyword>
<sequence length="287" mass="32142">MALQVSQLPKNVGVQVYGFDPMNLSAADISQFQTLFNDNSVILIRNISLSPEKHLELTKALGEPGIHPVATGRLEGYPEILVPKPYGLAISEDPEEIVGRIPWHADLTFTTSPPRGALLRAVEIPAEGGQTGFIDTARVYSELDASLKQRIQSLQAVHRMVYGQRQLGFDVDKQQAAEVSKRFPDVTQPLVQTDPESGVVSLNISPLFLEYIVDMESGESRALLKELQTIATQEQYVYWHEWQQDDLVIWNNYRTLHCAAGHPQKFPRTMHRTTLESREPMGKLLAA</sequence>
<dbReference type="EMBL" id="SMSE01000001">
    <property type="protein sequence ID" value="TDG14933.1"/>
    <property type="molecule type" value="Genomic_DNA"/>
</dbReference>
<gene>
    <name evidence="7" type="ORF">E2F43_01425</name>
</gene>
<keyword evidence="3 7" id="KW-0223">Dioxygenase</keyword>
<evidence type="ECO:0000256" key="1">
    <source>
        <dbReference type="ARBA" id="ARBA00005896"/>
    </source>
</evidence>
<dbReference type="GO" id="GO:0046872">
    <property type="term" value="F:metal ion binding"/>
    <property type="evidence" value="ECO:0007669"/>
    <property type="project" value="UniProtKB-KW"/>
</dbReference>
<dbReference type="AlphaFoldDB" id="A0A4R5LU72"/>
<keyword evidence="2" id="KW-0479">Metal-binding</keyword>
<evidence type="ECO:0000313" key="8">
    <source>
        <dbReference type="Proteomes" id="UP000295554"/>
    </source>
</evidence>
<accession>A0A4R5LU72</accession>
<dbReference type="Proteomes" id="UP000295554">
    <property type="component" value="Unassembled WGS sequence"/>
</dbReference>
<dbReference type="OrthoDB" id="581608at2"/>
<comment type="similarity">
    <text evidence="1">Belongs to the TfdA dioxygenase family.</text>
</comment>
<protein>
    <submittedName>
        <fullName evidence="7">TauD/TfdA family dioxygenase</fullName>
    </submittedName>
</protein>
<proteinExistence type="inferred from homology"/>
<reference evidence="7 8" key="1">
    <citation type="submission" date="2019-03" db="EMBL/GenBank/DDBJ databases">
        <title>Seongchinamella monodicae gen. nov., sp. nov., a novel member of the Gammaproteobacteria isolated from a tidal mudflat of beach.</title>
        <authorList>
            <person name="Yang H.G."/>
            <person name="Kang J.W."/>
            <person name="Lee S.D."/>
        </authorList>
    </citation>
    <scope>NUCLEOTIDE SEQUENCE [LARGE SCALE GENOMIC DNA]</scope>
    <source>
        <strain evidence="7 8">GH4-78</strain>
    </source>
</reference>
<keyword evidence="4" id="KW-0560">Oxidoreductase</keyword>
<evidence type="ECO:0000259" key="6">
    <source>
        <dbReference type="Pfam" id="PF02668"/>
    </source>
</evidence>
<evidence type="ECO:0000256" key="3">
    <source>
        <dbReference type="ARBA" id="ARBA00022964"/>
    </source>
</evidence>
<evidence type="ECO:0000256" key="5">
    <source>
        <dbReference type="ARBA" id="ARBA00023004"/>
    </source>
</evidence>
<dbReference type="Pfam" id="PF02668">
    <property type="entry name" value="TauD"/>
    <property type="match status" value="1"/>
</dbReference>
<evidence type="ECO:0000313" key="7">
    <source>
        <dbReference type="EMBL" id="TDG14933.1"/>
    </source>
</evidence>
<dbReference type="PANTHER" id="PTHR43779:SF3">
    <property type="entry name" value="(3R)-3-[(CARBOXYMETHYL)AMINO]FATTY ACID OXYGENASE_DECARBOXYLASE"/>
    <property type="match status" value="1"/>
</dbReference>